<comment type="caution">
    <text evidence="2">The sequence shown here is derived from an EMBL/GenBank/DDBJ whole genome shotgun (WGS) entry which is preliminary data.</text>
</comment>
<organism evidence="2 3">
    <name type="scientific">Polyangium sorediatum</name>
    <dbReference type="NCBI Taxonomy" id="889274"/>
    <lineage>
        <taxon>Bacteria</taxon>
        <taxon>Pseudomonadati</taxon>
        <taxon>Myxococcota</taxon>
        <taxon>Polyangia</taxon>
        <taxon>Polyangiales</taxon>
        <taxon>Polyangiaceae</taxon>
        <taxon>Polyangium</taxon>
    </lineage>
</organism>
<evidence type="ECO:0000256" key="1">
    <source>
        <dbReference type="SAM" id="MobiDB-lite"/>
    </source>
</evidence>
<reference evidence="2 3" key="1">
    <citation type="submission" date="2023-04" db="EMBL/GenBank/DDBJ databases">
        <title>The genome sequence of Polyangium sorediatum DSM14670.</title>
        <authorList>
            <person name="Zhang X."/>
        </authorList>
    </citation>
    <scope>NUCLEOTIDE SEQUENCE [LARGE SCALE GENOMIC DNA]</scope>
    <source>
        <strain evidence="2 3">DSM 14670</strain>
    </source>
</reference>
<feature type="region of interest" description="Disordered" evidence="1">
    <location>
        <begin position="57"/>
        <end position="76"/>
    </location>
</feature>
<protein>
    <submittedName>
        <fullName evidence="2">Uncharacterized protein</fullName>
    </submittedName>
</protein>
<sequence length="76" mass="8145">MSQPQACGRPPPSSSVFQERSSSAWSSQSTTMETASLNAWWGPALIAWKRCPRSVKSTTFTDPGGPLGVSLWSSVT</sequence>
<gene>
    <name evidence="2" type="ORF">QHF89_24290</name>
</gene>
<dbReference type="Proteomes" id="UP001160301">
    <property type="component" value="Unassembled WGS sequence"/>
</dbReference>
<evidence type="ECO:0000313" key="3">
    <source>
        <dbReference type="Proteomes" id="UP001160301"/>
    </source>
</evidence>
<dbReference type="EMBL" id="JARZHI010000022">
    <property type="protein sequence ID" value="MDI1432638.1"/>
    <property type="molecule type" value="Genomic_DNA"/>
</dbReference>
<proteinExistence type="predicted"/>
<keyword evidence="3" id="KW-1185">Reference proteome</keyword>
<feature type="region of interest" description="Disordered" evidence="1">
    <location>
        <begin position="1"/>
        <end position="29"/>
    </location>
</feature>
<name>A0ABT6NWD5_9BACT</name>
<accession>A0ABT6NWD5</accession>
<evidence type="ECO:0000313" key="2">
    <source>
        <dbReference type="EMBL" id="MDI1432638.1"/>
    </source>
</evidence>